<feature type="region of interest" description="Disordered" evidence="1">
    <location>
        <begin position="375"/>
        <end position="407"/>
    </location>
</feature>
<dbReference type="InterPro" id="IPR012340">
    <property type="entry name" value="NA-bd_OB-fold"/>
</dbReference>
<dbReference type="Gene3D" id="2.40.50.140">
    <property type="entry name" value="Nucleic acid-binding proteins"/>
    <property type="match status" value="1"/>
</dbReference>
<gene>
    <name evidence="2" type="ORF">SSX86_001960</name>
</gene>
<reference evidence="2 3" key="1">
    <citation type="submission" date="2024-04" db="EMBL/GenBank/DDBJ databases">
        <title>The reference genome of an endangered Asteraceae, Deinandra increscens subsp. villosa, native to the Central Coast of California.</title>
        <authorList>
            <person name="Guilliams M."/>
            <person name="Hasenstab-Lehman K."/>
            <person name="Meyer R."/>
            <person name="Mcevoy S."/>
        </authorList>
    </citation>
    <scope>NUCLEOTIDE SEQUENCE [LARGE SCALE GENOMIC DNA]</scope>
    <source>
        <tissue evidence="2">Leaf</tissue>
    </source>
</reference>
<evidence type="ECO:0000313" key="2">
    <source>
        <dbReference type="EMBL" id="KAK9077903.1"/>
    </source>
</evidence>
<keyword evidence="3" id="KW-1185">Reference proteome</keyword>
<protein>
    <submittedName>
        <fullName evidence="2">Uncharacterized protein</fullName>
    </submittedName>
</protein>
<dbReference type="AlphaFoldDB" id="A0AAP0DVG9"/>
<dbReference type="SUPFAM" id="SSF50249">
    <property type="entry name" value="Nucleic acid-binding proteins"/>
    <property type="match status" value="1"/>
</dbReference>
<dbReference type="EMBL" id="JBCNJP010000006">
    <property type="protein sequence ID" value="KAK9077903.1"/>
    <property type="molecule type" value="Genomic_DNA"/>
</dbReference>
<sequence length="407" mass="45495">MTVLSAETWMNVAVDHIPSNFVPNIDLHVDSDDETDVQPVTSFSKVVTINRNHTYKIPSDLATLARLEHSLALNVKVPHKDVSVIDVIKEKHGKRNRFIARGGEASSQNMISIMACGICFTTMLKMNAWCLRRWISKSVRIFVKRNAEVEGIDKPQAVIVIGTIRVVNNHWYYMGCNHCTKKVESSLQPLQLTEGESGPPAEVVHYYCKGDICTKLCSGFLMTLEQSTLTLFDGEAKKIIKKSALDVFENFTPPKENPFQLPPEIEYLIEKKYAFKFLVSADHIAKRFTNYTIMTLTSDPDIIRALEDKSNAEENSALIEVEDATGATSSQKNVHKVVSISDDNITPVSNALKAVNEMEHSEGLKRNLDQVYDNEEVADVSSSKSRSSGSEKEATVTVKMLVPKKEK</sequence>
<accession>A0AAP0DVG9</accession>
<comment type="caution">
    <text evidence="2">The sequence shown here is derived from an EMBL/GenBank/DDBJ whole genome shotgun (WGS) entry which is preliminary data.</text>
</comment>
<proteinExistence type="predicted"/>
<evidence type="ECO:0000313" key="3">
    <source>
        <dbReference type="Proteomes" id="UP001408789"/>
    </source>
</evidence>
<evidence type="ECO:0000256" key="1">
    <source>
        <dbReference type="SAM" id="MobiDB-lite"/>
    </source>
</evidence>
<name>A0AAP0DVG9_9ASTR</name>
<organism evidence="2 3">
    <name type="scientific">Deinandra increscens subsp. villosa</name>
    <dbReference type="NCBI Taxonomy" id="3103831"/>
    <lineage>
        <taxon>Eukaryota</taxon>
        <taxon>Viridiplantae</taxon>
        <taxon>Streptophyta</taxon>
        <taxon>Embryophyta</taxon>
        <taxon>Tracheophyta</taxon>
        <taxon>Spermatophyta</taxon>
        <taxon>Magnoliopsida</taxon>
        <taxon>eudicotyledons</taxon>
        <taxon>Gunneridae</taxon>
        <taxon>Pentapetalae</taxon>
        <taxon>asterids</taxon>
        <taxon>campanulids</taxon>
        <taxon>Asterales</taxon>
        <taxon>Asteraceae</taxon>
        <taxon>Asteroideae</taxon>
        <taxon>Heliantheae alliance</taxon>
        <taxon>Madieae</taxon>
        <taxon>Madiinae</taxon>
        <taxon>Deinandra</taxon>
    </lineage>
</organism>
<dbReference type="Proteomes" id="UP001408789">
    <property type="component" value="Unassembled WGS sequence"/>
</dbReference>